<dbReference type="PANTHER" id="PTHR40040">
    <property type="entry name" value="SMALL HYDROPHOBIC PROTEIN-RELATED"/>
    <property type="match status" value="1"/>
</dbReference>
<keyword evidence="2" id="KW-0812">Transmembrane</keyword>
<organism evidence="3 4">
    <name type="scientific">Paenibacillus oceani</name>
    <dbReference type="NCBI Taxonomy" id="2772510"/>
    <lineage>
        <taxon>Bacteria</taxon>
        <taxon>Bacillati</taxon>
        <taxon>Bacillota</taxon>
        <taxon>Bacilli</taxon>
        <taxon>Bacillales</taxon>
        <taxon>Paenibacillaceae</taxon>
        <taxon>Paenibacillus</taxon>
    </lineage>
</organism>
<sequence>MGDRFDELDRDMEATKSNEYYEKPDGQFDEEYGAELTPPAAPLFVNNRVRADQGDVPDHPEPNRDLHAEEGAGVETGGATIGWIGLVLAIASLFIYPAILGTGGIVLGIIAYVQGSRALGAWSVIIGGIALLSFVVLVPYYT</sequence>
<evidence type="ECO:0000313" key="4">
    <source>
        <dbReference type="Proteomes" id="UP000639396"/>
    </source>
</evidence>
<feature type="transmembrane region" description="Helical" evidence="2">
    <location>
        <begin position="119"/>
        <end position="141"/>
    </location>
</feature>
<dbReference type="PANTHER" id="PTHR40040:SF1">
    <property type="entry name" value="MEMBRANE PROTEIN"/>
    <property type="match status" value="1"/>
</dbReference>
<accession>A0A927C5R7</accession>
<reference evidence="3" key="1">
    <citation type="submission" date="2020-09" db="EMBL/GenBank/DDBJ databases">
        <title>A novel bacterium of genus Paenibacillus, isolated from South China Sea.</title>
        <authorList>
            <person name="Huang H."/>
            <person name="Mo K."/>
            <person name="Hu Y."/>
        </authorList>
    </citation>
    <scope>NUCLEOTIDE SEQUENCE</scope>
    <source>
        <strain evidence="3">IB182363</strain>
    </source>
</reference>
<evidence type="ECO:0000256" key="2">
    <source>
        <dbReference type="SAM" id="Phobius"/>
    </source>
</evidence>
<keyword evidence="2" id="KW-0472">Membrane</keyword>
<evidence type="ECO:0008006" key="5">
    <source>
        <dbReference type="Google" id="ProtNLM"/>
    </source>
</evidence>
<feature type="region of interest" description="Disordered" evidence="1">
    <location>
        <begin position="51"/>
        <end position="70"/>
    </location>
</feature>
<feature type="transmembrane region" description="Helical" evidence="2">
    <location>
        <begin position="83"/>
        <end position="112"/>
    </location>
</feature>
<gene>
    <name evidence="3" type="ORF">IDH45_07205</name>
</gene>
<dbReference type="EMBL" id="JACXJA010000007">
    <property type="protein sequence ID" value="MBD2861765.1"/>
    <property type="molecule type" value="Genomic_DNA"/>
</dbReference>
<comment type="caution">
    <text evidence="3">The sequence shown here is derived from an EMBL/GenBank/DDBJ whole genome shotgun (WGS) entry which is preliminary data.</text>
</comment>
<evidence type="ECO:0000256" key="1">
    <source>
        <dbReference type="SAM" id="MobiDB-lite"/>
    </source>
</evidence>
<dbReference type="RefSeq" id="WP_190926068.1">
    <property type="nucleotide sequence ID" value="NZ_JACXJA010000007.1"/>
</dbReference>
<protein>
    <recommendedName>
        <fullName evidence="5">DUF4190 domain-containing protein</fullName>
    </recommendedName>
</protein>
<feature type="region of interest" description="Disordered" evidence="1">
    <location>
        <begin position="1"/>
        <end position="32"/>
    </location>
</feature>
<feature type="compositionally biased region" description="Basic and acidic residues" evidence="1">
    <location>
        <begin position="1"/>
        <end position="26"/>
    </location>
</feature>
<name>A0A927C5R7_9BACL</name>
<dbReference type="Proteomes" id="UP000639396">
    <property type="component" value="Unassembled WGS sequence"/>
</dbReference>
<keyword evidence="4" id="KW-1185">Reference proteome</keyword>
<keyword evidence="2" id="KW-1133">Transmembrane helix</keyword>
<dbReference type="InterPro" id="IPR055338">
    <property type="entry name" value="YqfX-like"/>
</dbReference>
<evidence type="ECO:0000313" key="3">
    <source>
        <dbReference type="EMBL" id="MBD2861765.1"/>
    </source>
</evidence>
<proteinExistence type="predicted"/>
<dbReference type="AlphaFoldDB" id="A0A927C5R7"/>